<dbReference type="Gene3D" id="3.30.70.20">
    <property type="match status" value="1"/>
</dbReference>
<feature type="domain" description="ETF-QO/FixC ubiquinone-binding" evidence="16">
    <location>
        <begin position="250"/>
        <end position="343"/>
    </location>
</feature>
<evidence type="ECO:0000256" key="9">
    <source>
        <dbReference type="ARBA" id="ARBA00023002"/>
    </source>
</evidence>
<keyword evidence="10 14" id="KW-0408">Iron</keyword>
<evidence type="ECO:0000256" key="1">
    <source>
        <dbReference type="ARBA" id="ARBA00001974"/>
    </source>
</evidence>
<dbReference type="Pfam" id="PF13450">
    <property type="entry name" value="NAD_binding_8"/>
    <property type="match status" value="1"/>
</dbReference>
<dbReference type="PANTHER" id="PTHR10617:SF107">
    <property type="entry name" value="ELECTRON TRANSFER FLAVOPROTEIN-UBIQUINONE OXIDOREDUCTASE, MITOCHONDRIAL"/>
    <property type="match status" value="1"/>
</dbReference>
<evidence type="ECO:0000313" key="18">
    <source>
        <dbReference type="Proteomes" id="UP000030693"/>
    </source>
</evidence>
<organism evidence="17">
    <name type="scientific">Fonticula alba</name>
    <name type="common">Slime mold</name>
    <dbReference type="NCBI Taxonomy" id="691883"/>
    <lineage>
        <taxon>Eukaryota</taxon>
        <taxon>Rotosphaerida</taxon>
        <taxon>Fonticulaceae</taxon>
        <taxon>Fonticula</taxon>
    </lineage>
</organism>
<evidence type="ECO:0000256" key="8">
    <source>
        <dbReference type="ARBA" id="ARBA00022982"/>
    </source>
</evidence>
<dbReference type="PANTHER" id="PTHR10617">
    <property type="entry name" value="ELECTRON TRANSFER FLAVOPROTEIN-UBIQUINONE OXIDOREDUCTASE"/>
    <property type="match status" value="1"/>
</dbReference>
<reference evidence="17" key="1">
    <citation type="submission" date="2013-04" db="EMBL/GenBank/DDBJ databases">
        <title>The Genome Sequence of Fonticula alba ATCC 38817.</title>
        <authorList>
            <consortium name="The Broad Institute Genomics Platform"/>
            <person name="Russ C."/>
            <person name="Cuomo C."/>
            <person name="Burger G."/>
            <person name="Gray M.W."/>
            <person name="Holland P.W.H."/>
            <person name="King N."/>
            <person name="Lang F.B.F."/>
            <person name="Roger A.J."/>
            <person name="Ruiz-Trillo I."/>
            <person name="Brown M."/>
            <person name="Walker B."/>
            <person name="Young S."/>
            <person name="Zeng Q."/>
            <person name="Gargeya S."/>
            <person name="Fitzgerald M."/>
            <person name="Haas B."/>
            <person name="Abouelleil A."/>
            <person name="Allen A.W."/>
            <person name="Alvarado L."/>
            <person name="Arachchi H.M."/>
            <person name="Berlin A.M."/>
            <person name="Chapman S.B."/>
            <person name="Gainer-Dewar J."/>
            <person name="Goldberg J."/>
            <person name="Griggs A."/>
            <person name="Gujja S."/>
            <person name="Hansen M."/>
            <person name="Howarth C."/>
            <person name="Imamovic A."/>
            <person name="Ireland A."/>
            <person name="Larimer J."/>
            <person name="McCowan C."/>
            <person name="Murphy C."/>
            <person name="Pearson M."/>
            <person name="Poon T.W."/>
            <person name="Priest M."/>
            <person name="Roberts A."/>
            <person name="Saif S."/>
            <person name="Shea T."/>
            <person name="Sisk P."/>
            <person name="Sykes S."/>
            <person name="Wortman J."/>
            <person name="Nusbaum C."/>
            <person name="Birren B."/>
        </authorList>
    </citation>
    <scope>NUCLEOTIDE SEQUENCE [LARGE SCALE GENOMIC DNA]</scope>
    <source>
        <strain evidence="17">ATCC 38817</strain>
    </source>
</reference>
<keyword evidence="18" id="KW-1185">Reference proteome</keyword>
<comment type="cofactor">
    <cofactor evidence="1 14">
        <name>FAD</name>
        <dbReference type="ChEBI" id="CHEBI:57692"/>
    </cofactor>
</comment>
<evidence type="ECO:0000256" key="13">
    <source>
        <dbReference type="ARBA" id="ARBA00052682"/>
    </source>
</evidence>
<keyword evidence="12 14" id="KW-0830">Ubiquinone</keyword>
<dbReference type="GO" id="GO:0004174">
    <property type="term" value="F:electron-transferring-flavoprotein dehydrogenase activity"/>
    <property type="evidence" value="ECO:0007669"/>
    <property type="project" value="UniProtKB-UniRule"/>
</dbReference>
<proteinExistence type="predicted"/>
<dbReference type="GO" id="GO:0005743">
    <property type="term" value="C:mitochondrial inner membrane"/>
    <property type="evidence" value="ECO:0007669"/>
    <property type="project" value="TreeGrafter"/>
</dbReference>
<comment type="cofactor">
    <cofactor evidence="14">
        <name>[4Fe-4S] cluster</name>
        <dbReference type="ChEBI" id="CHEBI:49883"/>
    </cofactor>
    <text evidence="14">Binds 1 [4Fe-4S] cluster.</text>
</comment>
<keyword evidence="8 14" id="KW-0249">Electron transport</keyword>
<dbReference type="RefSeq" id="XP_009497002.1">
    <property type="nucleotide sequence ID" value="XM_009498727.1"/>
</dbReference>
<dbReference type="InterPro" id="IPR036188">
    <property type="entry name" value="FAD/NAD-bd_sf"/>
</dbReference>
<comment type="function">
    <text evidence="2 14">Accepts electrons from ETF and reduces ubiquinone.</text>
</comment>
<evidence type="ECO:0000256" key="14">
    <source>
        <dbReference type="RuleBase" id="RU366068"/>
    </source>
</evidence>
<dbReference type="Gene3D" id="3.50.50.60">
    <property type="entry name" value="FAD/NAD(P)-binding domain"/>
    <property type="match status" value="1"/>
</dbReference>
<dbReference type="EC" id="1.5.5.1" evidence="14"/>
<evidence type="ECO:0000256" key="6">
    <source>
        <dbReference type="ARBA" id="ARBA00022723"/>
    </source>
</evidence>
<dbReference type="AlphaFoldDB" id="A0A058Z2U7"/>
<accession>A0A058Z2U7</accession>
<keyword evidence="7 14" id="KW-0274">FAD</keyword>
<evidence type="ECO:0000313" key="17">
    <source>
        <dbReference type="EMBL" id="KCV68570.1"/>
    </source>
</evidence>
<dbReference type="Proteomes" id="UP000030693">
    <property type="component" value="Unassembled WGS sequence"/>
</dbReference>
<evidence type="ECO:0000256" key="7">
    <source>
        <dbReference type="ARBA" id="ARBA00022827"/>
    </source>
</evidence>
<dbReference type="Pfam" id="PF05187">
    <property type="entry name" value="Fer4_ETF_QO"/>
    <property type="match status" value="1"/>
</dbReference>
<dbReference type="Gene3D" id="3.30.9.90">
    <property type="match status" value="1"/>
</dbReference>
<dbReference type="Pfam" id="PF21162">
    <property type="entry name" value="ETFQO_UQ-bd"/>
    <property type="match status" value="1"/>
</dbReference>
<evidence type="ECO:0000256" key="11">
    <source>
        <dbReference type="ARBA" id="ARBA00023014"/>
    </source>
</evidence>
<evidence type="ECO:0000256" key="5">
    <source>
        <dbReference type="ARBA" id="ARBA00022630"/>
    </source>
</evidence>
<name>A0A058Z2U7_FONAL</name>
<evidence type="ECO:0000259" key="15">
    <source>
        <dbReference type="Pfam" id="PF05187"/>
    </source>
</evidence>
<keyword evidence="5 14" id="KW-0285">Flavoprotein</keyword>
<dbReference type="STRING" id="691883.A0A058Z2U7"/>
<keyword evidence="11 14" id="KW-0411">Iron-sulfur</keyword>
<dbReference type="InterPro" id="IPR040156">
    <property type="entry name" value="ETF-QO"/>
</dbReference>
<dbReference type="InterPro" id="IPR049398">
    <property type="entry name" value="ETF-QO/FixC_UQ-bd"/>
</dbReference>
<keyword evidence="4" id="KW-0004">4Fe-4S</keyword>
<evidence type="ECO:0000256" key="2">
    <source>
        <dbReference type="ARBA" id="ARBA00002819"/>
    </source>
</evidence>
<dbReference type="SUPFAM" id="SSF54862">
    <property type="entry name" value="4Fe-4S ferredoxins"/>
    <property type="match status" value="1"/>
</dbReference>
<evidence type="ECO:0000256" key="12">
    <source>
        <dbReference type="ARBA" id="ARBA00023075"/>
    </source>
</evidence>
<keyword evidence="3 14" id="KW-0813">Transport</keyword>
<dbReference type="EMBL" id="KB932208">
    <property type="protein sequence ID" value="KCV68570.1"/>
    <property type="molecule type" value="Genomic_DNA"/>
</dbReference>
<evidence type="ECO:0000256" key="4">
    <source>
        <dbReference type="ARBA" id="ARBA00022485"/>
    </source>
</evidence>
<sequence length="609" mass="66249">MFSSVLSLATRSAGASVRTGFAARSSLMRSFASEAQDPRLTEERFSDTADVVIVGGGPAGLSAAIRLKQLAQESGKDLRVCLFEKGGEVGAHILSGAVFEPTALNELIPDWKAKGAPLNTPVTSDHMYFMTDNNKFPLPLPSTLDNHGNYIISLGNLTRWLGEQAEELGVEIYPGFAASEVLYDETGTGIRGIATNDVGIGKDGKPKDNFQRGMEFRARATLISEGCHGSLSKQLIRNFDLRKDAQPQTYGIGLKEIWEIDPAKHELGKVVHASGFPLSNDTYGGSFMYHGENNTVSLGLVVGLDYENPYLSPYKEFQRMKLHPLFREVLEGGRCVMYGARALNEGGIQSLPKLHFPGGMLLGCSAGFLNMAKIKGSHTAMKSGMLAAESVFEVLDQESPIEEGAEDTQPPRDFSLYADKVRKSWLWDELYAIRNVRPGFSHLGGLAGMVWAGTTLMVTGGAEPFTLPHPGPDHAHLKPAKDCQPIEYPKADGVLTFDLLENLMRSGTNHEHDQPSHLTLKNANVPVDVNLRVYGGPEARFCPAGVYEFVDVDPASPEPLTKAEREFGKRLQINAQNCLHCKTCDIKDPSQNINWVVPEGGGGPAYTNS</sequence>
<evidence type="ECO:0000259" key="16">
    <source>
        <dbReference type="Pfam" id="PF21162"/>
    </source>
</evidence>
<dbReference type="eggNOG" id="KOG2415">
    <property type="taxonomic scope" value="Eukaryota"/>
</dbReference>
<dbReference type="SUPFAM" id="SSF54373">
    <property type="entry name" value="FAD-linked reductases, C-terminal domain"/>
    <property type="match status" value="1"/>
</dbReference>
<dbReference type="OMA" id="INFQNCV"/>
<dbReference type="SUPFAM" id="SSF51905">
    <property type="entry name" value="FAD/NAD(P)-binding domain"/>
    <property type="match status" value="1"/>
</dbReference>
<dbReference type="FunFam" id="3.30.70.20:FF:000012">
    <property type="entry name" value="Electron transfer flavoprotein-ubiquinone oxidoreductase, mitochondrial"/>
    <property type="match status" value="1"/>
</dbReference>
<evidence type="ECO:0000256" key="10">
    <source>
        <dbReference type="ARBA" id="ARBA00023004"/>
    </source>
</evidence>
<feature type="domain" description="ETF-QO/FixX C-terminal" evidence="15">
    <location>
        <begin position="493"/>
        <end position="607"/>
    </location>
</feature>
<comment type="catalytic activity">
    <reaction evidence="13 14">
        <text>a ubiquinone + reduced [electron-transfer flavoprotein] = a ubiquinol + oxidized [electron-transfer flavoprotein] + H(+)</text>
        <dbReference type="Rhea" id="RHEA:24052"/>
        <dbReference type="Rhea" id="RHEA-COMP:9565"/>
        <dbReference type="Rhea" id="RHEA-COMP:9566"/>
        <dbReference type="Rhea" id="RHEA-COMP:10685"/>
        <dbReference type="Rhea" id="RHEA-COMP:10686"/>
        <dbReference type="ChEBI" id="CHEBI:15378"/>
        <dbReference type="ChEBI" id="CHEBI:16389"/>
        <dbReference type="ChEBI" id="CHEBI:17976"/>
        <dbReference type="ChEBI" id="CHEBI:57692"/>
        <dbReference type="ChEBI" id="CHEBI:58307"/>
        <dbReference type="EC" id="1.5.5.1"/>
    </reaction>
</comment>
<keyword evidence="9 14" id="KW-0560">Oxidoreductase</keyword>
<dbReference type="GeneID" id="20529588"/>
<dbReference type="GO" id="GO:0051539">
    <property type="term" value="F:4 iron, 4 sulfur cluster binding"/>
    <property type="evidence" value="ECO:0007669"/>
    <property type="project" value="UniProtKB-UniRule"/>
</dbReference>
<dbReference type="InterPro" id="IPR007859">
    <property type="entry name" value="ETF-QO/FixX_C"/>
</dbReference>
<gene>
    <name evidence="17" type="ORF">H696_04863</name>
</gene>
<protein>
    <recommendedName>
        <fullName evidence="14">Electron transfer flavoprotein-ubiquinone oxidoreductase</fullName>
        <shortName evidence="14">ETF-QO</shortName>
        <ecNumber evidence="14">1.5.5.1</ecNumber>
    </recommendedName>
</protein>
<dbReference type="OrthoDB" id="437331at2759"/>
<dbReference type="GO" id="GO:0046872">
    <property type="term" value="F:metal ion binding"/>
    <property type="evidence" value="ECO:0007669"/>
    <property type="project" value="UniProtKB-KW"/>
</dbReference>
<evidence type="ECO:0000256" key="3">
    <source>
        <dbReference type="ARBA" id="ARBA00022448"/>
    </source>
</evidence>
<keyword evidence="6 14" id="KW-0479">Metal-binding</keyword>